<dbReference type="AlphaFoldDB" id="A0A939EBG2"/>
<gene>
    <name evidence="1" type="ORF">JF539_07995</name>
</gene>
<name>A0A939EBG2_9HYPH</name>
<dbReference type="InterPro" id="IPR016024">
    <property type="entry name" value="ARM-type_fold"/>
</dbReference>
<accession>A0A939EBG2</accession>
<dbReference type="Pfam" id="PF08713">
    <property type="entry name" value="DNA_alkylation"/>
    <property type="match status" value="1"/>
</dbReference>
<organism evidence="1 2">
    <name type="scientific">Roseibium aggregatum</name>
    <dbReference type="NCBI Taxonomy" id="187304"/>
    <lineage>
        <taxon>Bacteria</taxon>
        <taxon>Pseudomonadati</taxon>
        <taxon>Pseudomonadota</taxon>
        <taxon>Alphaproteobacteria</taxon>
        <taxon>Hyphomicrobiales</taxon>
        <taxon>Stappiaceae</taxon>
        <taxon>Roseibium</taxon>
    </lineage>
</organism>
<dbReference type="PANTHER" id="PTHR41291">
    <property type="entry name" value="DNA ALKYLATION REPAIR PROTEIN"/>
    <property type="match status" value="1"/>
</dbReference>
<dbReference type="InterPro" id="IPR014825">
    <property type="entry name" value="DNA_alkylation"/>
</dbReference>
<dbReference type="CDD" id="cd06561">
    <property type="entry name" value="AlkD_like"/>
    <property type="match status" value="1"/>
</dbReference>
<evidence type="ECO:0000313" key="2">
    <source>
        <dbReference type="Proteomes" id="UP000664096"/>
    </source>
</evidence>
<proteinExistence type="predicted"/>
<dbReference type="Proteomes" id="UP000664096">
    <property type="component" value="Unassembled WGS sequence"/>
</dbReference>
<protein>
    <submittedName>
        <fullName evidence="1">DNA alkylation repair protein</fullName>
    </submittedName>
</protein>
<sequence>MARFGIETQHAFGVPMARLRPLAKTIGSSPDLARELWESGFHEARLLAILLTPPKSLTPDLALTWLEDIRSWDLCDQLCNVLARREHTDELVPLLAADKREFVRRAGFALIAWRAVHAKKAPESEFSGYFGLIRTAAEDERNFVWKAVHWALRQIGKRSAALHGPALALAEELGASDNRTARKIGREAIRELSSEKVRTRLGLGADACSQ</sequence>
<reference evidence="1" key="1">
    <citation type="submission" date="2020-12" db="EMBL/GenBank/DDBJ databases">
        <title>Oil enriched cultivation method for isolating marine PHA-producing bacteria.</title>
        <authorList>
            <person name="Zheng W."/>
            <person name="Yu S."/>
            <person name="Huang Y."/>
        </authorList>
    </citation>
    <scope>NUCLEOTIDE SEQUENCE</scope>
    <source>
        <strain evidence="1">SY-2-12</strain>
    </source>
</reference>
<comment type="caution">
    <text evidence="1">The sequence shown here is derived from an EMBL/GenBank/DDBJ whole genome shotgun (WGS) entry which is preliminary data.</text>
</comment>
<dbReference type="SUPFAM" id="SSF48371">
    <property type="entry name" value="ARM repeat"/>
    <property type="match status" value="1"/>
</dbReference>
<dbReference type="EMBL" id="JAEKJZ010000001">
    <property type="protein sequence ID" value="MBN9670276.1"/>
    <property type="molecule type" value="Genomic_DNA"/>
</dbReference>
<dbReference type="Gene3D" id="1.25.10.90">
    <property type="match status" value="1"/>
</dbReference>
<evidence type="ECO:0000313" key="1">
    <source>
        <dbReference type="EMBL" id="MBN9670276.1"/>
    </source>
</evidence>
<dbReference type="PANTHER" id="PTHR41291:SF1">
    <property type="entry name" value="DNA ALKYLATION REPAIR PROTEIN"/>
    <property type="match status" value="1"/>
</dbReference>